<dbReference type="PATRIC" id="fig|76936.10.peg.721"/>
<feature type="compositionally biased region" description="Basic residues" evidence="1">
    <location>
        <begin position="49"/>
        <end position="58"/>
    </location>
</feature>
<feature type="compositionally biased region" description="Polar residues" evidence="1">
    <location>
        <begin position="32"/>
        <end position="47"/>
    </location>
</feature>
<protein>
    <submittedName>
        <fullName evidence="2">Uncharacterized protein</fullName>
    </submittedName>
</protein>
<evidence type="ECO:0000256" key="1">
    <source>
        <dbReference type="SAM" id="MobiDB-lite"/>
    </source>
</evidence>
<dbReference type="EMBL" id="LN907858">
    <property type="protein sequence ID" value="CUU39623.1"/>
    <property type="molecule type" value="Genomic_DNA"/>
</dbReference>
<name>A0A0S4PVD7_9HELI</name>
<proteinExistence type="predicted"/>
<organism evidence="2 3">
    <name type="scientific">Helicobacter typhlonius</name>
    <dbReference type="NCBI Taxonomy" id="76936"/>
    <lineage>
        <taxon>Bacteria</taxon>
        <taxon>Pseudomonadati</taxon>
        <taxon>Campylobacterota</taxon>
        <taxon>Epsilonproteobacteria</taxon>
        <taxon>Campylobacterales</taxon>
        <taxon>Helicobacteraceae</taxon>
        <taxon>Helicobacter</taxon>
    </lineage>
</organism>
<dbReference type="Proteomes" id="UP000064525">
    <property type="component" value="Chromosome I"/>
</dbReference>
<gene>
    <name evidence="2" type="ORF">BN2458_PEG0737</name>
</gene>
<accession>A0A0S4PVD7</accession>
<reference evidence="3" key="1">
    <citation type="submission" date="2015-11" db="EMBL/GenBank/DDBJ databases">
        <authorList>
            <person name="Anvar S.Y."/>
        </authorList>
    </citation>
    <scope>NUCLEOTIDE SEQUENCE [LARGE SCALE GENOMIC DNA]</scope>
</reference>
<evidence type="ECO:0000313" key="2">
    <source>
        <dbReference type="EMBL" id="CUU39623.1"/>
    </source>
</evidence>
<dbReference type="KEGG" id="hty:BN2458_PEG0737"/>
<evidence type="ECO:0000313" key="3">
    <source>
        <dbReference type="Proteomes" id="UP000064525"/>
    </source>
</evidence>
<feature type="region of interest" description="Disordered" evidence="1">
    <location>
        <begin position="32"/>
        <end position="58"/>
    </location>
</feature>
<sequence>MNWDFSNLYTKHQQNGLIKNSQLILQSQQKEFTLNTKSHSDRTSNNLKYRPKPRILWH</sequence>
<dbReference type="AlphaFoldDB" id="A0A0S4PVD7"/>